<dbReference type="Gene3D" id="3.40.630.30">
    <property type="match status" value="1"/>
</dbReference>
<dbReference type="RefSeq" id="WP_089817469.1">
    <property type="nucleotide sequence ID" value="NZ_FOZK01000003.1"/>
</dbReference>
<dbReference type="EMBL" id="FOZK01000003">
    <property type="protein sequence ID" value="SFS06971.1"/>
    <property type="molecule type" value="Genomic_DNA"/>
</dbReference>
<protein>
    <submittedName>
        <fullName evidence="4">Predicted N-acyltransferase, GNAT family</fullName>
    </submittedName>
</protein>
<reference evidence="4 5" key="1">
    <citation type="submission" date="2016-10" db="EMBL/GenBank/DDBJ databases">
        <authorList>
            <person name="de Groot N.N."/>
        </authorList>
    </citation>
    <scope>NUCLEOTIDE SEQUENCE [LARGE SCALE GENOMIC DNA]</scope>
    <source>
        <strain evidence="4 5">CGMCC 1.10457</strain>
    </source>
</reference>
<dbReference type="SUPFAM" id="SSF55729">
    <property type="entry name" value="Acyl-CoA N-acyltransferases (Nat)"/>
    <property type="match status" value="1"/>
</dbReference>
<dbReference type="Proteomes" id="UP000199062">
    <property type="component" value="Unassembled WGS sequence"/>
</dbReference>
<gene>
    <name evidence="4" type="ORF">SAMN05216559_3131</name>
</gene>
<evidence type="ECO:0000313" key="4">
    <source>
        <dbReference type="EMBL" id="SFS06971.1"/>
    </source>
</evidence>
<accession>A0A1I6LU30</accession>
<dbReference type="InterPro" id="IPR000182">
    <property type="entry name" value="GNAT_dom"/>
</dbReference>
<dbReference type="STRING" id="767519.SAMN05216559_3131"/>
<feature type="domain" description="N-acetyltransferase" evidence="3">
    <location>
        <begin position="5"/>
        <end position="144"/>
    </location>
</feature>
<dbReference type="AlphaFoldDB" id="A0A1I6LU30"/>
<keyword evidence="2 4" id="KW-0012">Acyltransferase</keyword>
<evidence type="ECO:0000256" key="1">
    <source>
        <dbReference type="ARBA" id="ARBA00022679"/>
    </source>
</evidence>
<dbReference type="Pfam" id="PF13673">
    <property type="entry name" value="Acetyltransf_10"/>
    <property type="match status" value="1"/>
</dbReference>
<evidence type="ECO:0000313" key="5">
    <source>
        <dbReference type="Proteomes" id="UP000199062"/>
    </source>
</evidence>
<dbReference type="CDD" id="cd04301">
    <property type="entry name" value="NAT_SF"/>
    <property type="match status" value="1"/>
</dbReference>
<evidence type="ECO:0000256" key="2">
    <source>
        <dbReference type="ARBA" id="ARBA00023315"/>
    </source>
</evidence>
<keyword evidence="5" id="KW-1185">Reference proteome</keyword>
<dbReference type="PROSITE" id="PS51186">
    <property type="entry name" value="GNAT"/>
    <property type="match status" value="1"/>
</dbReference>
<dbReference type="InterPro" id="IPR050832">
    <property type="entry name" value="Bact_Acetyltransf"/>
</dbReference>
<name>A0A1I6LU30_9EURY</name>
<sequence>MTPANDIEVLASDRPGEAHAIRRTVFVEEQGVSEPVEFDDRDGAARHFVARVGSDAAGTARVRLVDADTAKVERVAVLPEFRGRGVGDAVMRAAHEYARNENRSRALLHAQTRVAEFYESLGYESLGPVDDETGIPHVEMVLAL</sequence>
<dbReference type="OrthoDB" id="111868at2157"/>
<proteinExistence type="predicted"/>
<organism evidence="4 5">
    <name type="scientific">Halomicrobium zhouii</name>
    <dbReference type="NCBI Taxonomy" id="767519"/>
    <lineage>
        <taxon>Archaea</taxon>
        <taxon>Methanobacteriati</taxon>
        <taxon>Methanobacteriota</taxon>
        <taxon>Stenosarchaea group</taxon>
        <taxon>Halobacteria</taxon>
        <taxon>Halobacteriales</taxon>
        <taxon>Haloarculaceae</taxon>
        <taxon>Halomicrobium</taxon>
    </lineage>
</organism>
<dbReference type="PANTHER" id="PTHR43877">
    <property type="entry name" value="AMINOALKYLPHOSPHONATE N-ACETYLTRANSFERASE-RELATED-RELATED"/>
    <property type="match status" value="1"/>
</dbReference>
<dbReference type="InterPro" id="IPR016181">
    <property type="entry name" value="Acyl_CoA_acyltransferase"/>
</dbReference>
<keyword evidence="1 4" id="KW-0808">Transferase</keyword>
<dbReference type="GO" id="GO:0016747">
    <property type="term" value="F:acyltransferase activity, transferring groups other than amino-acyl groups"/>
    <property type="evidence" value="ECO:0007669"/>
    <property type="project" value="InterPro"/>
</dbReference>
<evidence type="ECO:0000259" key="3">
    <source>
        <dbReference type="PROSITE" id="PS51186"/>
    </source>
</evidence>